<feature type="compositionally biased region" description="Basic and acidic residues" evidence="2">
    <location>
        <begin position="42"/>
        <end position="51"/>
    </location>
</feature>
<evidence type="ECO:0000313" key="4">
    <source>
        <dbReference type="EMBL" id="VDD97326.1"/>
    </source>
</evidence>
<keyword evidence="1" id="KW-0175">Coiled coil</keyword>
<dbReference type="Proteomes" id="UP000274131">
    <property type="component" value="Unassembled WGS sequence"/>
</dbReference>
<evidence type="ECO:0000256" key="3">
    <source>
        <dbReference type="SAM" id="SignalP"/>
    </source>
</evidence>
<evidence type="ECO:0000313" key="6">
    <source>
        <dbReference type="WBParaSite" id="EVEC_0001291001-mRNA-1"/>
    </source>
</evidence>
<dbReference type="EMBL" id="UXUI01013402">
    <property type="protein sequence ID" value="VDD97326.1"/>
    <property type="molecule type" value="Genomic_DNA"/>
</dbReference>
<feature type="region of interest" description="Disordered" evidence="2">
    <location>
        <begin position="106"/>
        <end position="128"/>
    </location>
</feature>
<accession>A0A0N4VPI1</accession>
<keyword evidence="3" id="KW-0732">Signal</keyword>
<feature type="coiled-coil region" evidence="1">
    <location>
        <begin position="184"/>
        <end position="338"/>
    </location>
</feature>
<feature type="compositionally biased region" description="Polar residues" evidence="2">
    <location>
        <begin position="76"/>
        <end position="90"/>
    </location>
</feature>
<gene>
    <name evidence="4" type="ORF">EVEC_LOCUS12077</name>
</gene>
<feature type="region of interest" description="Disordered" evidence="2">
    <location>
        <begin position="42"/>
        <end position="90"/>
    </location>
</feature>
<reference evidence="6" key="1">
    <citation type="submission" date="2017-02" db="UniProtKB">
        <authorList>
            <consortium name="WormBaseParasite"/>
        </authorList>
    </citation>
    <scope>IDENTIFICATION</scope>
</reference>
<sequence>MIPNSALHCITVTVLFQLTDAELTTVRLDTHDTFQSCWGAGERKKTKEEKSHKKRTRKGTGQEREDEQAMACSEAQAGSLSHSQSDGSINSRVSEDLRKVQEENENLKQKLTDIEKTNKNLQSEADKNRKALHSAELRIEELLQEMEQLRNISYVESPLAASDRAVLPTDLETPQINLLDSEASAQLHNQVQRLEKEIRLKDSNFEQLKITMELQLEELRNRNGKLKQDIEGLKAEKDELNNALDDIKKELEKRRNEAEKHEKQSTLLTSEIQTLEQQITVKDEKISNLESLTDKLRCELDDKNIYYIGVLNQRQDDMQRLSDEHRELQNNAQSRLLQIRSKNIDTLQTIFEQLTCSNP</sequence>
<reference evidence="4 5" key="2">
    <citation type="submission" date="2018-10" db="EMBL/GenBank/DDBJ databases">
        <authorList>
            <consortium name="Pathogen Informatics"/>
        </authorList>
    </citation>
    <scope>NUCLEOTIDE SEQUENCE [LARGE SCALE GENOMIC DNA]</scope>
</reference>
<dbReference type="AlphaFoldDB" id="A0A0N4VPI1"/>
<evidence type="ECO:0000313" key="5">
    <source>
        <dbReference type="Proteomes" id="UP000274131"/>
    </source>
</evidence>
<keyword evidence="5" id="KW-1185">Reference proteome</keyword>
<evidence type="ECO:0000256" key="1">
    <source>
        <dbReference type="SAM" id="Coils"/>
    </source>
</evidence>
<organism evidence="6">
    <name type="scientific">Enterobius vermicularis</name>
    <name type="common">Human pinworm</name>
    <dbReference type="NCBI Taxonomy" id="51028"/>
    <lineage>
        <taxon>Eukaryota</taxon>
        <taxon>Metazoa</taxon>
        <taxon>Ecdysozoa</taxon>
        <taxon>Nematoda</taxon>
        <taxon>Chromadorea</taxon>
        <taxon>Rhabditida</taxon>
        <taxon>Spirurina</taxon>
        <taxon>Oxyuridomorpha</taxon>
        <taxon>Oxyuroidea</taxon>
        <taxon>Oxyuridae</taxon>
        <taxon>Enterobius</taxon>
    </lineage>
</organism>
<evidence type="ECO:0000256" key="2">
    <source>
        <dbReference type="SAM" id="MobiDB-lite"/>
    </source>
</evidence>
<dbReference type="WBParaSite" id="EVEC_0001291001-mRNA-1">
    <property type="protein sequence ID" value="EVEC_0001291001-mRNA-1"/>
    <property type="gene ID" value="EVEC_0001291001"/>
</dbReference>
<protein>
    <submittedName>
        <fullName evidence="6">GOLGA2L5 domain-containing protein</fullName>
    </submittedName>
</protein>
<feature type="signal peptide" evidence="3">
    <location>
        <begin position="1"/>
        <end position="21"/>
    </location>
</feature>
<feature type="chain" id="PRO_5043123117" evidence="3">
    <location>
        <begin position="22"/>
        <end position="359"/>
    </location>
</feature>
<name>A0A0N4VPI1_ENTVE</name>
<proteinExistence type="predicted"/>